<name>A0ABW5PZK9_9BACI</name>
<protein>
    <recommendedName>
        <fullName evidence="3">Rho termination factor N-terminal domain-containing protein</fullName>
    </recommendedName>
</protein>
<accession>A0ABW5PZK9</accession>
<proteinExistence type="predicted"/>
<dbReference type="RefSeq" id="WP_379561478.1">
    <property type="nucleotide sequence ID" value="NZ_JBHUMX010000019.1"/>
</dbReference>
<keyword evidence="2" id="KW-1185">Reference proteome</keyword>
<dbReference type="EMBL" id="JBHUMX010000019">
    <property type="protein sequence ID" value="MFD2628738.1"/>
    <property type="molecule type" value="Genomic_DNA"/>
</dbReference>
<evidence type="ECO:0008006" key="3">
    <source>
        <dbReference type="Google" id="ProtNLM"/>
    </source>
</evidence>
<sequence>MKVEVRKTAQGTEYWDTEEKRTLFVPAGKKPSFEVTNEPKSMVGNEAATVDNDKGIDLANLNKEELLAFAKDHNITIPGNVSKEDKIREIIETSLTAAEEEK</sequence>
<evidence type="ECO:0000313" key="2">
    <source>
        <dbReference type="Proteomes" id="UP001597451"/>
    </source>
</evidence>
<organism evidence="1 2">
    <name type="scientific">Oceanobacillus kapialis</name>
    <dbReference type="NCBI Taxonomy" id="481353"/>
    <lineage>
        <taxon>Bacteria</taxon>
        <taxon>Bacillati</taxon>
        <taxon>Bacillota</taxon>
        <taxon>Bacilli</taxon>
        <taxon>Bacillales</taxon>
        <taxon>Bacillaceae</taxon>
        <taxon>Oceanobacillus</taxon>
    </lineage>
</organism>
<evidence type="ECO:0000313" key="1">
    <source>
        <dbReference type="EMBL" id="MFD2628738.1"/>
    </source>
</evidence>
<reference evidence="2" key="1">
    <citation type="journal article" date="2019" name="Int. J. Syst. Evol. Microbiol.">
        <title>The Global Catalogue of Microorganisms (GCM) 10K type strain sequencing project: providing services to taxonomists for standard genome sequencing and annotation.</title>
        <authorList>
            <consortium name="The Broad Institute Genomics Platform"/>
            <consortium name="The Broad Institute Genome Sequencing Center for Infectious Disease"/>
            <person name="Wu L."/>
            <person name="Ma J."/>
        </authorList>
    </citation>
    <scope>NUCLEOTIDE SEQUENCE [LARGE SCALE GENOMIC DNA]</scope>
    <source>
        <strain evidence="2">TISTR 1858</strain>
    </source>
</reference>
<dbReference type="Proteomes" id="UP001597451">
    <property type="component" value="Unassembled WGS sequence"/>
</dbReference>
<comment type="caution">
    <text evidence="1">The sequence shown here is derived from an EMBL/GenBank/DDBJ whole genome shotgun (WGS) entry which is preliminary data.</text>
</comment>
<gene>
    <name evidence="1" type="ORF">ACFSUN_08045</name>
</gene>